<dbReference type="OrthoDB" id="185373at2759"/>
<dbReference type="PANTHER" id="PTHR47447">
    <property type="entry name" value="OS03G0856100 PROTEIN"/>
    <property type="match status" value="1"/>
</dbReference>
<gene>
    <name evidence="5" type="ORF">IFM89_000366</name>
</gene>
<dbReference type="PANTHER" id="PTHR47447:SF28">
    <property type="entry name" value="PENTACOTRIPEPTIDE-REPEAT REGION OF PRORP DOMAIN-CONTAINING PROTEIN"/>
    <property type="match status" value="1"/>
</dbReference>
<keyword evidence="6" id="KW-1185">Reference proteome</keyword>
<evidence type="ECO:0000313" key="6">
    <source>
        <dbReference type="Proteomes" id="UP000631114"/>
    </source>
</evidence>
<dbReference type="Proteomes" id="UP000631114">
    <property type="component" value="Unassembled WGS sequence"/>
</dbReference>
<comment type="similarity">
    <text evidence="1">Belongs to the PPR family. P subfamily.</text>
</comment>
<feature type="compositionally biased region" description="Basic and acidic residues" evidence="4">
    <location>
        <begin position="37"/>
        <end position="48"/>
    </location>
</feature>
<feature type="repeat" description="PPR" evidence="3">
    <location>
        <begin position="860"/>
        <end position="894"/>
    </location>
</feature>
<dbReference type="Pfam" id="PF12854">
    <property type="entry name" value="PPR_1"/>
    <property type="match status" value="1"/>
</dbReference>
<dbReference type="PROSITE" id="PS51375">
    <property type="entry name" value="PPR"/>
    <property type="match status" value="13"/>
</dbReference>
<dbReference type="Pfam" id="PF13812">
    <property type="entry name" value="PPR_3"/>
    <property type="match status" value="1"/>
</dbReference>
<evidence type="ECO:0000256" key="4">
    <source>
        <dbReference type="SAM" id="MobiDB-lite"/>
    </source>
</evidence>
<dbReference type="SUPFAM" id="SSF48452">
    <property type="entry name" value="TPR-like"/>
    <property type="match status" value="1"/>
</dbReference>
<feature type="repeat" description="PPR" evidence="3">
    <location>
        <begin position="491"/>
        <end position="525"/>
    </location>
</feature>
<keyword evidence="2" id="KW-0677">Repeat</keyword>
<feature type="repeat" description="PPR" evidence="3">
    <location>
        <begin position="212"/>
        <end position="246"/>
    </location>
</feature>
<dbReference type="AlphaFoldDB" id="A0A835LH77"/>
<name>A0A835LH77_9MAGN</name>
<feature type="repeat" description="PPR" evidence="3">
    <location>
        <begin position="456"/>
        <end position="490"/>
    </location>
</feature>
<feature type="repeat" description="PPR" evidence="3">
    <location>
        <begin position="386"/>
        <end position="420"/>
    </location>
</feature>
<evidence type="ECO:0000256" key="2">
    <source>
        <dbReference type="ARBA" id="ARBA00022737"/>
    </source>
</evidence>
<evidence type="ECO:0000256" key="3">
    <source>
        <dbReference type="PROSITE-ProRule" id="PRU00708"/>
    </source>
</evidence>
<protein>
    <recommendedName>
        <fullName evidence="7">Pentatricopeptide repeat-containing protein</fullName>
    </recommendedName>
</protein>
<comment type="caution">
    <text evidence="5">The sequence shown here is derived from an EMBL/GenBank/DDBJ whole genome shotgun (WGS) entry which is preliminary data.</text>
</comment>
<feature type="repeat" description="PPR" evidence="3">
    <location>
        <begin position="352"/>
        <end position="382"/>
    </location>
</feature>
<feature type="region of interest" description="Disordered" evidence="4">
    <location>
        <begin position="18"/>
        <end position="48"/>
    </location>
</feature>
<evidence type="ECO:0008006" key="7">
    <source>
        <dbReference type="Google" id="ProtNLM"/>
    </source>
</evidence>
<evidence type="ECO:0000313" key="5">
    <source>
        <dbReference type="EMBL" id="KAF9595448.1"/>
    </source>
</evidence>
<feature type="repeat" description="PPR" evidence="3">
    <location>
        <begin position="247"/>
        <end position="281"/>
    </location>
</feature>
<feature type="repeat" description="PPR" evidence="3">
    <location>
        <begin position="754"/>
        <end position="790"/>
    </location>
</feature>
<dbReference type="NCBIfam" id="TIGR00756">
    <property type="entry name" value="PPR"/>
    <property type="match status" value="12"/>
</dbReference>
<dbReference type="Gene3D" id="1.25.40.10">
    <property type="entry name" value="Tetratricopeptide repeat domain"/>
    <property type="match status" value="7"/>
</dbReference>
<sequence length="1049" mass="119785">MSYLLKLRSSHSIPQKHFFKHQTSFHSKPSKLRRKEKNQDTQLKKTQKETNEFASIFNKITEIIGTEHSNDPDPNCSSTVCRNVKASTQLEKTETLVLEETHFANSLVIDVSPLVHKITEIVRAENANISMEERLEKAGFVFDAEIVEKVLKRCFKVGDSALRFFKWLKYEKGFRHTRETYNTMIYIAGEAKEFNVIEELVEGMEKASCPKDIKTWTILISSYGKAKRISKTLMLFERMGKCGCEPDGTLYEVIVYALCNAGEGDIAMEFYKEMVCKNIEVDMNLYKVLMNCLSRSGNILDVRLVGEDMMNVSQVPQQKVYSCILRSFCVGRRIRESLELLRELKNENIMLDPENFEVLVKGLCRDGKISDALEIVSIMKQNHVVDGNIYGSIINGYLRRNEVSKAFDMFRSMKESGHTPKASSYTELMQYLFRSSEYNEACKLYHEMLESGIQPDIVAMTALVAGHIQNNHVPEAWKVFESMKEKGFRVTHKFYSVAIKELCKALRTDEALKLVNEMRNSKMKVGDEIFQGITFALEKKGEVEKIDKFKQISRDSKLCSNENELAGLSIDNKSLCGGSETVLNTYEQPESLQKFNYGVMEQSKADVQPTQPLQVLYCNHDLEEICWILLSHVCWSSMQEALERCTVPFSPDLVLEVLSRCQLYGHAALSFFTWMGKQARYNHNTETYNMAIKISGCAKDFTHMRNLYLEMKRRGCLITSDTWTIMIMQYGRAGLTEIALRKFEEMKVDGCKPNRSTYKFLILLLCGKKGRKVDKAIKTFHQMISAGYIPDKELIEIYLNCLCEEGKLSDARQCMDSLRKGGFGVPLSYSLVIRSLCRAGRLEEALALVAEAGEEQSTLNQYVYGSLVHGLLRAGKVEAALAKVDEMKQAGVNPTVHVRTSLMVHYFKDKQIEKAMDIFKKMRAEGCEPTIVTYSALIRGYMNLGMVSDARNVFRRLKLKGPYPDFKTYSMFITCLCEIGRSEEALRLIDEMLDCGIFPSTVNFRTIFHGLNRQGKQDLAHTVLQKKWALVSGRKFNQPSVYSNLPCIT</sequence>
<dbReference type="InterPro" id="IPR011990">
    <property type="entry name" value="TPR-like_helical_dom_sf"/>
</dbReference>
<evidence type="ECO:0000256" key="1">
    <source>
        <dbReference type="ARBA" id="ARBA00007626"/>
    </source>
</evidence>
<feature type="repeat" description="PPR" evidence="3">
    <location>
        <begin position="421"/>
        <end position="455"/>
    </location>
</feature>
<proteinExistence type="inferred from homology"/>
<dbReference type="Pfam" id="PF01535">
    <property type="entry name" value="PPR"/>
    <property type="match status" value="6"/>
</dbReference>
<dbReference type="EMBL" id="JADFTS010000007">
    <property type="protein sequence ID" value="KAF9595448.1"/>
    <property type="molecule type" value="Genomic_DNA"/>
</dbReference>
<dbReference type="Pfam" id="PF13041">
    <property type="entry name" value="PPR_2"/>
    <property type="match status" value="4"/>
</dbReference>
<organism evidence="5 6">
    <name type="scientific">Coptis chinensis</name>
    <dbReference type="NCBI Taxonomy" id="261450"/>
    <lineage>
        <taxon>Eukaryota</taxon>
        <taxon>Viridiplantae</taxon>
        <taxon>Streptophyta</taxon>
        <taxon>Embryophyta</taxon>
        <taxon>Tracheophyta</taxon>
        <taxon>Spermatophyta</taxon>
        <taxon>Magnoliopsida</taxon>
        <taxon>Ranunculales</taxon>
        <taxon>Ranunculaceae</taxon>
        <taxon>Coptidoideae</taxon>
        <taxon>Coptis</taxon>
    </lineage>
</organism>
<feature type="repeat" description="PPR" evidence="3">
    <location>
        <begin position="719"/>
        <end position="753"/>
    </location>
</feature>
<feature type="repeat" description="PPR" evidence="3">
    <location>
        <begin position="895"/>
        <end position="929"/>
    </location>
</feature>
<accession>A0A835LH77</accession>
<feature type="repeat" description="PPR" evidence="3">
    <location>
        <begin position="965"/>
        <end position="999"/>
    </location>
</feature>
<dbReference type="InterPro" id="IPR002885">
    <property type="entry name" value="PPR_rpt"/>
</dbReference>
<reference evidence="5 6" key="1">
    <citation type="submission" date="2020-10" db="EMBL/GenBank/DDBJ databases">
        <title>The Coptis chinensis genome and diversification of protoberbering-type alkaloids.</title>
        <authorList>
            <person name="Wang B."/>
            <person name="Shu S."/>
            <person name="Song C."/>
            <person name="Liu Y."/>
        </authorList>
    </citation>
    <scope>NUCLEOTIDE SEQUENCE [LARGE SCALE GENOMIC DNA]</scope>
    <source>
        <strain evidence="5">HL-2020</strain>
        <tissue evidence="5">Leaf</tissue>
    </source>
</reference>
<feature type="repeat" description="PPR" evidence="3">
    <location>
        <begin position="930"/>
        <end position="964"/>
    </location>
</feature>